<dbReference type="GO" id="GO:0030288">
    <property type="term" value="C:outer membrane-bounded periplasmic space"/>
    <property type="evidence" value="ECO:0007669"/>
    <property type="project" value="TreeGrafter"/>
</dbReference>
<dbReference type="PANTHER" id="PTHR30404">
    <property type="entry name" value="N-ACETYLMURAMOYL-L-ALANINE AMIDASE"/>
    <property type="match status" value="1"/>
</dbReference>
<feature type="domain" description="SH3b" evidence="3">
    <location>
        <begin position="168"/>
        <end position="231"/>
    </location>
</feature>
<dbReference type="GO" id="GO:0071555">
    <property type="term" value="P:cell wall organization"/>
    <property type="evidence" value="ECO:0007669"/>
    <property type="project" value="UniProtKB-KW"/>
</dbReference>
<evidence type="ECO:0000313" key="5">
    <source>
        <dbReference type="Proteomes" id="UP000034166"/>
    </source>
</evidence>
<dbReference type="SUPFAM" id="SSF53187">
    <property type="entry name" value="Zn-dependent exopeptidases"/>
    <property type="match status" value="1"/>
</dbReference>
<evidence type="ECO:0000256" key="2">
    <source>
        <dbReference type="ARBA" id="ARBA00023316"/>
    </source>
</evidence>
<dbReference type="PIRSF" id="PIRSF037846">
    <property type="entry name" value="Autolysin_YrvJ_prd"/>
    <property type="match status" value="1"/>
</dbReference>
<protein>
    <submittedName>
        <fullName evidence="4">N-acetylmuramoyl-L-alanine amidase</fullName>
    </submittedName>
</protein>
<keyword evidence="2" id="KW-0961">Cell wall biogenesis/degradation</keyword>
<dbReference type="InterPro" id="IPR050695">
    <property type="entry name" value="N-acetylmuramoyl_amidase_3"/>
</dbReference>
<reference evidence="4 5" key="1">
    <citation type="submission" date="2015-04" db="EMBL/GenBank/DDBJ databases">
        <title>Taxonomic description and genome sequence of Bacillus campisalis sp. nov., a novel member of the genus Bacillus isolated from solar saltern.</title>
        <authorList>
            <person name="Mathan Kumar R."/>
            <person name="Kaur G."/>
            <person name="Kumar A."/>
            <person name="Singh N.K."/>
            <person name="Kaur N."/>
            <person name="Kumar N."/>
            <person name="Mayilraj S."/>
        </authorList>
    </citation>
    <scope>NUCLEOTIDE SEQUENCE [LARGE SCALE GENOMIC DNA]</scope>
    <source>
        <strain evidence="4 5">SA2-6</strain>
    </source>
</reference>
<dbReference type="SMART" id="SM00287">
    <property type="entry name" value="SH3b"/>
    <property type="match status" value="4"/>
</dbReference>
<proteinExistence type="predicted"/>
<dbReference type="EMBL" id="LAYY01000101">
    <property type="protein sequence ID" value="KKK33305.1"/>
    <property type="molecule type" value="Genomic_DNA"/>
</dbReference>
<name>A0A0M2SL27_9BACI</name>
<evidence type="ECO:0000256" key="1">
    <source>
        <dbReference type="ARBA" id="ARBA00022801"/>
    </source>
</evidence>
<gene>
    <name evidence="4" type="ORF">WQ57_24455</name>
</gene>
<dbReference type="InterPro" id="IPR002508">
    <property type="entry name" value="MurNAc-LAA_cat"/>
</dbReference>
<comment type="caution">
    <text evidence="4">The sequence shown here is derived from an EMBL/GenBank/DDBJ whole genome shotgun (WGS) entry which is preliminary data.</text>
</comment>
<dbReference type="InterPro" id="IPR017293">
    <property type="entry name" value="N-acetylmuramoyl-L-ala_amidase"/>
</dbReference>
<dbReference type="Pfam" id="PF01520">
    <property type="entry name" value="Amidase_3"/>
    <property type="match status" value="1"/>
</dbReference>
<dbReference type="InterPro" id="IPR003646">
    <property type="entry name" value="SH3-like_bac-type"/>
</dbReference>
<dbReference type="PROSITE" id="PS51781">
    <property type="entry name" value="SH3B"/>
    <property type="match status" value="4"/>
</dbReference>
<keyword evidence="5" id="KW-1185">Reference proteome</keyword>
<dbReference type="Pfam" id="PF08239">
    <property type="entry name" value="SH3_3"/>
    <property type="match status" value="4"/>
</dbReference>
<keyword evidence="1" id="KW-0378">Hydrolase</keyword>
<dbReference type="PATRIC" id="fig|1408103.3.peg.5276"/>
<feature type="domain" description="SH3b" evidence="3">
    <location>
        <begin position="93"/>
        <end position="155"/>
    </location>
</feature>
<dbReference type="GO" id="GO:0009253">
    <property type="term" value="P:peptidoglycan catabolic process"/>
    <property type="evidence" value="ECO:0007669"/>
    <property type="project" value="InterPro"/>
</dbReference>
<feature type="domain" description="SH3b" evidence="3">
    <location>
        <begin position="241"/>
        <end position="305"/>
    </location>
</feature>
<evidence type="ECO:0000313" key="4">
    <source>
        <dbReference type="EMBL" id="KKK33305.1"/>
    </source>
</evidence>
<accession>A0A0M2SL27</accession>
<dbReference type="PANTHER" id="PTHR30404:SF7">
    <property type="entry name" value="CELL WALL AMIDASE LYTH-RELATED"/>
    <property type="match status" value="1"/>
</dbReference>
<dbReference type="AlphaFoldDB" id="A0A0M2SL27"/>
<feature type="domain" description="SH3b" evidence="3">
    <location>
        <begin position="21"/>
        <end position="83"/>
    </location>
</feature>
<dbReference type="SMART" id="SM00646">
    <property type="entry name" value="Ami_3"/>
    <property type="match status" value="1"/>
</dbReference>
<dbReference type="GO" id="GO:0008745">
    <property type="term" value="F:N-acetylmuramoyl-L-alanine amidase activity"/>
    <property type="evidence" value="ECO:0007669"/>
    <property type="project" value="InterPro"/>
</dbReference>
<dbReference type="Gene3D" id="3.40.630.40">
    <property type="entry name" value="Zn-dependent exopeptidases"/>
    <property type="match status" value="1"/>
</dbReference>
<dbReference type="Gene3D" id="2.30.30.40">
    <property type="entry name" value="SH3 Domains"/>
    <property type="match status" value="4"/>
</dbReference>
<organism evidence="4 5">
    <name type="scientific">Mesobacillus campisalis</name>
    <dbReference type="NCBI Taxonomy" id="1408103"/>
    <lineage>
        <taxon>Bacteria</taxon>
        <taxon>Bacillati</taxon>
        <taxon>Bacillota</taxon>
        <taxon>Bacilli</taxon>
        <taxon>Bacillales</taxon>
        <taxon>Bacillaceae</taxon>
        <taxon>Mesobacillus</taxon>
    </lineage>
</organism>
<dbReference type="CDD" id="cd02696">
    <property type="entry name" value="MurNAc-LAA"/>
    <property type="match status" value="1"/>
</dbReference>
<sequence>MAEWFTKKEGAAAVAPSAGASGTGIVAADSLRVRSGPGTSYASTGSLRNGQSVTVLNTNGSWAKIRHGSLEGWVSKDYLNMNGSRQQSVPAAGNDAIAAADNLNVRVSPALNARVIGKLAKGTKVKVQSQENGWAKIIYQGQAAYVSGQYLSFTSSPLKTGSAASRPAGEATVTASSLYVRDSGSLNGKVVGQVSRGEKFRILAEKDNWVKIEYKPGRTGWAAGWFFEKKASSPAPSANSVKNQSVTVLHNGTNIRKGAGVHTSVVQRANQGDSFKVVSLYGDWYQISLANGGTGYIAGWLVSLNGNQAVQIKKPGAGIHMKNKTVVIDPGHGGRDGGTVGARGTLEKHLNLATARLLYDKLKAAGTNVVMTRNGDTYLSLSSRVSASHYHNADAFISLHYDSIADRSVRGMTTYYYNSSHRTLSTEVHSSVSSRTSLRDRGVRQGDYHVLRENQRPSTLLELGYLSNPTEEMLVSTPQYQEAVAAGIFEGLAKYFKGSGQ</sequence>
<dbReference type="Proteomes" id="UP000034166">
    <property type="component" value="Unassembled WGS sequence"/>
</dbReference>
<evidence type="ECO:0000259" key="3">
    <source>
        <dbReference type="PROSITE" id="PS51781"/>
    </source>
</evidence>